<proteinExistence type="predicted"/>
<dbReference type="Pfam" id="PF02752">
    <property type="entry name" value="Arrestin_C"/>
    <property type="match status" value="1"/>
</dbReference>
<comment type="caution">
    <text evidence="2">The sequence shown here is derived from an EMBL/GenBank/DDBJ whole genome shotgun (WGS) entry which is preliminary data.</text>
</comment>
<dbReference type="PANTHER" id="PTHR11188">
    <property type="entry name" value="ARRESTIN DOMAIN CONTAINING PROTEIN"/>
    <property type="match status" value="1"/>
</dbReference>
<reference evidence="2" key="1">
    <citation type="submission" date="2020-12" db="EMBL/GenBank/DDBJ databases">
        <title>Metabolic potential, ecology and presence of endohyphal bacteria is reflected in genomic diversity of Mucoromycotina.</title>
        <authorList>
            <person name="Muszewska A."/>
            <person name="Okrasinska A."/>
            <person name="Steczkiewicz K."/>
            <person name="Drgas O."/>
            <person name="Orlowska M."/>
            <person name="Perlinska-Lenart U."/>
            <person name="Aleksandrzak-Piekarczyk T."/>
            <person name="Szatraj K."/>
            <person name="Zielenkiewicz U."/>
            <person name="Pilsyk S."/>
            <person name="Malc E."/>
            <person name="Mieczkowski P."/>
            <person name="Kruszewska J.S."/>
            <person name="Biernat P."/>
            <person name="Pawlowska J."/>
        </authorList>
    </citation>
    <scope>NUCLEOTIDE SEQUENCE</scope>
    <source>
        <strain evidence="2">WA0000017839</strain>
    </source>
</reference>
<dbReference type="GO" id="GO:0030674">
    <property type="term" value="F:protein-macromolecule adaptor activity"/>
    <property type="evidence" value="ECO:0007669"/>
    <property type="project" value="TreeGrafter"/>
</dbReference>
<dbReference type="Proteomes" id="UP000603453">
    <property type="component" value="Unassembled WGS sequence"/>
</dbReference>
<dbReference type="GO" id="GO:0005886">
    <property type="term" value="C:plasma membrane"/>
    <property type="evidence" value="ECO:0007669"/>
    <property type="project" value="TreeGrafter"/>
</dbReference>
<dbReference type="InterPro" id="IPR014756">
    <property type="entry name" value="Ig_E-set"/>
</dbReference>
<dbReference type="PANTHER" id="PTHR11188:SF17">
    <property type="entry name" value="FI21816P1"/>
    <property type="match status" value="1"/>
</dbReference>
<dbReference type="AlphaFoldDB" id="A0A8H7RM78"/>
<accession>A0A8H7RM78</accession>
<protein>
    <recommendedName>
        <fullName evidence="1">Arrestin C-terminal-like domain-containing protein</fullName>
    </recommendedName>
</protein>
<evidence type="ECO:0000313" key="3">
    <source>
        <dbReference type="Proteomes" id="UP000603453"/>
    </source>
</evidence>
<dbReference type="InterPro" id="IPR014752">
    <property type="entry name" value="Arrestin-like_C"/>
</dbReference>
<dbReference type="InterPro" id="IPR011022">
    <property type="entry name" value="Arrestin_C-like"/>
</dbReference>
<dbReference type="GO" id="GO:0070086">
    <property type="term" value="P:ubiquitin-dependent endocytosis"/>
    <property type="evidence" value="ECO:0007669"/>
    <property type="project" value="TreeGrafter"/>
</dbReference>
<dbReference type="Gene3D" id="2.60.40.640">
    <property type="match status" value="1"/>
</dbReference>
<sequence>MWTRQKNSKHILIELLEPVIFIDETHETSPVVRGTVIINLDNCVIQNLSIQFDGLKKTQWKKDSKVQQLVSKDLQIPATTGTTKFPFEMPLPSGIPESVKSSDIQVEYTMSVRLLYKKMNIPTVQHEESTKAIVLARLPERQYHPLATQKQFADWCKYRISIDKKSVALGSKLGIKFEISPLLQGFRLKQIFVQVLERRTVHDDTNQSCHFIYPAKNSHLNLPSKSINQGWQATCDYQLPDDKLSHSTMEYQDFKISHVVLVSLIVSDRHTTRTISYQMDVDLLNSQVSQLDDRDYLKLPAYNCVMTPQELQKLHSLGLYTCPPSYEDSIAV</sequence>
<dbReference type="OrthoDB" id="2333384at2759"/>
<dbReference type="EMBL" id="JAEPRD010000003">
    <property type="protein sequence ID" value="KAG2213544.1"/>
    <property type="molecule type" value="Genomic_DNA"/>
</dbReference>
<dbReference type="SUPFAM" id="SSF81296">
    <property type="entry name" value="E set domains"/>
    <property type="match status" value="1"/>
</dbReference>
<evidence type="ECO:0000313" key="2">
    <source>
        <dbReference type="EMBL" id="KAG2213544.1"/>
    </source>
</evidence>
<keyword evidence="3" id="KW-1185">Reference proteome</keyword>
<name>A0A8H7RM78_9FUNG</name>
<evidence type="ECO:0000259" key="1">
    <source>
        <dbReference type="Pfam" id="PF02752"/>
    </source>
</evidence>
<feature type="domain" description="Arrestin C-terminal-like" evidence="1">
    <location>
        <begin position="157"/>
        <end position="279"/>
    </location>
</feature>
<organism evidence="2 3">
    <name type="scientific">Mucor saturninus</name>
    <dbReference type="NCBI Taxonomy" id="64648"/>
    <lineage>
        <taxon>Eukaryota</taxon>
        <taxon>Fungi</taxon>
        <taxon>Fungi incertae sedis</taxon>
        <taxon>Mucoromycota</taxon>
        <taxon>Mucoromycotina</taxon>
        <taxon>Mucoromycetes</taxon>
        <taxon>Mucorales</taxon>
        <taxon>Mucorineae</taxon>
        <taxon>Mucoraceae</taxon>
        <taxon>Mucor</taxon>
    </lineage>
</organism>
<dbReference type="GO" id="GO:0005829">
    <property type="term" value="C:cytosol"/>
    <property type="evidence" value="ECO:0007669"/>
    <property type="project" value="TreeGrafter"/>
</dbReference>
<gene>
    <name evidence="2" type="ORF">INT47_009218</name>
</gene>
<dbReference type="InterPro" id="IPR050357">
    <property type="entry name" value="Arrestin_domain-protein"/>
</dbReference>
<dbReference type="GO" id="GO:0031625">
    <property type="term" value="F:ubiquitin protein ligase binding"/>
    <property type="evidence" value="ECO:0007669"/>
    <property type="project" value="TreeGrafter"/>
</dbReference>